<accession>M2QXN9</accession>
<sequence>MQRTVELPVGAHPEWELDEVDEDGEQPELHSIPRSQALHQSLVQSRNKWLSTALPKFSAKARGGRPAEVVPPPHTIKAHGRFDVVIGPHTFLSTAFYEVHYMPQSLVEPTPSTSVPPHATIPAPQASSSTRPPSQTSATPSAQSTASQILSSLGVDTFVTPNLIAQVNSASRSNPTLAKLLQRAAVGQASTDELKTLGLLIQSLSTLQKADINTAAQIASAATQAVTATPLPPRDFDIVIEFHDKPSEKFIFPRGCVVCEREGPEDPRWRTRDVLVSTCLPFPSTIGGTEAQDIAPEVVTFRILRMYPALWDTLLSWTGGESQMKENKRRLREIKIPPRTYLQYRLPDGPILSQIEAALTQHSTKPVMPANADKVKAKRKAPPRKTALPGDDMIAAPEVTPKKRRQTTKVKPMNHPPRIACHVCGRTDVPLMMGGRYCRECIDAGKAVAAIPQVPSVPVAAPSHTSQ</sequence>
<organism evidence="2 3">
    <name type="scientific">Ceriporiopsis subvermispora (strain B)</name>
    <name type="common">White-rot fungus</name>
    <name type="synonym">Gelatoporia subvermispora</name>
    <dbReference type="NCBI Taxonomy" id="914234"/>
    <lineage>
        <taxon>Eukaryota</taxon>
        <taxon>Fungi</taxon>
        <taxon>Dikarya</taxon>
        <taxon>Basidiomycota</taxon>
        <taxon>Agaricomycotina</taxon>
        <taxon>Agaricomycetes</taxon>
        <taxon>Polyporales</taxon>
        <taxon>Gelatoporiaceae</taxon>
        <taxon>Gelatoporia</taxon>
    </lineage>
</organism>
<keyword evidence="3" id="KW-1185">Reference proteome</keyword>
<feature type="non-terminal residue" evidence="2">
    <location>
        <position position="467"/>
    </location>
</feature>
<protein>
    <submittedName>
        <fullName evidence="2">Uncharacterized protein</fullName>
    </submittedName>
</protein>
<dbReference type="EMBL" id="KB445791">
    <property type="protein sequence ID" value="EMD41888.1"/>
    <property type="molecule type" value="Genomic_DNA"/>
</dbReference>
<gene>
    <name evidence="2" type="ORF">CERSUDRAFT_120795</name>
</gene>
<dbReference type="Proteomes" id="UP000016930">
    <property type="component" value="Unassembled WGS sequence"/>
</dbReference>
<evidence type="ECO:0000313" key="2">
    <source>
        <dbReference type="EMBL" id="EMD41888.1"/>
    </source>
</evidence>
<reference evidence="2 3" key="1">
    <citation type="journal article" date="2012" name="Proc. Natl. Acad. Sci. U.S.A.">
        <title>Comparative genomics of Ceriporiopsis subvermispora and Phanerochaete chrysosporium provide insight into selective ligninolysis.</title>
        <authorList>
            <person name="Fernandez-Fueyo E."/>
            <person name="Ruiz-Duenas F.J."/>
            <person name="Ferreira P."/>
            <person name="Floudas D."/>
            <person name="Hibbett D.S."/>
            <person name="Canessa P."/>
            <person name="Larrondo L.F."/>
            <person name="James T.Y."/>
            <person name="Seelenfreund D."/>
            <person name="Lobos S."/>
            <person name="Polanco R."/>
            <person name="Tello M."/>
            <person name="Honda Y."/>
            <person name="Watanabe T."/>
            <person name="Watanabe T."/>
            <person name="Ryu J.S."/>
            <person name="Kubicek C.P."/>
            <person name="Schmoll M."/>
            <person name="Gaskell J."/>
            <person name="Hammel K.E."/>
            <person name="St John F.J."/>
            <person name="Vanden Wymelenberg A."/>
            <person name="Sabat G."/>
            <person name="Splinter BonDurant S."/>
            <person name="Syed K."/>
            <person name="Yadav J.S."/>
            <person name="Doddapaneni H."/>
            <person name="Subramanian V."/>
            <person name="Lavin J.L."/>
            <person name="Oguiza J.A."/>
            <person name="Perez G."/>
            <person name="Pisabarro A.G."/>
            <person name="Ramirez L."/>
            <person name="Santoyo F."/>
            <person name="Master E."/>
            <person name="Coutinho P.M."/>
            <person name="Henrissat B."/>
            <person name="Lombard V."/>
            <person name="Magnuson J.K."/>
            <person name="Kuees U."/>
            <person name="Hori C."/>
            <person name="Igarashi K."/>
            <person name="Samejima M."/>
            <person name="Held B.W."/>
            <person name="Barry K.W."/>
            <person name="LaButti K.M."/>
            <person name="Lapidus A."/>
            <person name="Lindquist E.A."/>
            <person name="Lucas S.M."/>
            <person name="Riley R."/>
            <person name="Salamov A.A."/>
            <person name="Hoffmeister D."/>
            <person name="Schwenk D."/>
            <person name="Hadar Y."/>
            <person name="Yarden O."/>
            <person name="de Vries R.P."/>
            <person name="Wiebenga A."/>
            <person name="Stenlid J."/>
            <person name="Eastwood D."/>
            <person name="Grigoriev I.V."/>
            <person name="Berka R.M."/>
            <person name="Blanchette R.A."/>
            <person name="Kersten P."/>
            <person name="Martinez A.T."/>
            <person name="Vicuna R."/>
            <person name="Cullen D."/>
        </authorList>
    </citation>
    <scope>NUCLEOTIDE SEQUENCE [LARGE SCALE GENOMIC DNA]</scope>
    <source>
        <strain evidence="2 3">B</strain>
    </source>
</reference>
<name>M2QXN9_CERS8</name>
<feature type="region of interest" description="Disordered" evidence="1">
    <location>
        <begin position="108"/>
        <end position="145"/>
    </location>
</feature>
<feature type="region of interest" description="Disordered" evidence="1">
    <location>
        <begin position="372"/>
        <end position="392"/>
    </location>
</feature>
<evidence type="ECO:0000313" key="3">
    <source>
        <dbReference type="Proteomes" id="UP000016930"/>
    </source>
</evidence>
<proteinExistence type="predicted"/>
<feature type="compositionally biased region" description="Low complexity" evidence="1">
    <location>
        <begin position="122"/>
        <end position="145"/>
    </location>
</feature>
<dbReference type="OrthoDB" id="5338195at2759"/>
<evidence type="ECO:0000256" key="1">
    <source>
        <dbReference type="SAM" id="MobiDB-lite"/>
    </source>
</evidence>
<dbReference type="HOGENOM" id="CLU_029051_0_0_1"/>
<dbReference type="AlphaFoldDB" id="M2QXN9"/>